<proteinExistence type="predicted"/>
<feature type="coiled-coil region" evidence="1">
    <location>
        <begin position="12"/>
        <end position="46"/>
    </location>
</feature>
<organism evidence="2 3">
    <name type="scientific">Mesosutterella porci</name>
    <dbReference type="NCBI Taxonomy" id="2915351"/>
    <lineage>
        <taxon>Bacteria</taxon>
        <taxon>Pseudomonadati</taxon>
        <taxon>Pseudomonadota</taxon>
        <taxon>Betaproteobacteria</taxon>
        <taxon>Burkholderiales</taxon>
        <taxon>Sutterellaceae</taxon>
        <taxon>Mesosutterella</taxon>
    </lineage>
</organism>
<keyword evidence="1" id="KW-0175">Coiled coil</keyword>
<sequence>MNEYFDYCLERYDSVRSRAERVARELRALDEQIRALRRMLSEKAGEKRLEKALEDYRRPDFL</sequence>
<protein>
    <submittedName>
        <fullName evidence="2">Uncharacterized protein</fullName>
    </submittedName>
</protein>
<evidence type="ECO:0000313" key="2">
    <source>
        <dbReference type="EMBL" id="MCG5029959.1"/>
    </source>
</evidence>
<gene>
    <name evidence="2" type="ORF">MAF45_00610</name>
</gene>
<dbReference type="Proteomes" id="UP001297600">
    <property type="component" value="Unassembled WGS sequence"/>
</dbReference>
<comment type="caution">
    <text evidence="2">The sequence shown here is derived from an EMBL/GenBank/DDBJ whole genome shotgun (WGS) entry which is preliminary data.</text>
</comment>
<dbReference type="EMBL" id="JAKNCT010000001">
    <property type="protein sequence ID" value="MCG5029959.1"/>
    <property type="molecule type" value="Genomic_DNA"/>
</dbReference>
<evidence type="ECO:0000256" key="1">
    <source>
        <dbReference type="SAM" id="Coils"/>
    </source>
</evidence>
<dbReference type="RefSeq" id="WP_237977615.1">
    <property type="nucleotide sequence ID" value="NZ_JAKNCT010000001.1"/>
</dbReference>
<name>A0ABS9MNP6_9BURK</name>
<accession>A0ABS9MNP6</accession>
<evidence type="ECO:0000313" key="3">
    <source>
        <dbReference type="Proteomes" id="UP001297600"/>
    </source>
</evidence>
<reference evidence="2 3" key="1">
    <citation type="submission" date="2022-02" db="EMBL/GenBank/DDBJ databases">
        <title>Mesosutterella porci, a novel member of the family Sutterellaceae from pig feces.</title>
        <authorList>
            <person name="Wylensek D."/>
            <person name="Clavel T."/>
        </authorList>
    </citation>
    <scope>NUCLEOTIDE SEQUENCE [LARGE SCALE GENOMIC DNA]</scope>
    <source>
        <strain evidence="3">oilRF-744-wt-GAM-9</strain>
    </source>
</reference>
<keyword evidence="3" id="KW-1185">Reference proteome</keyword>